<name>A0A5K3FJ57_MESCO</name>
<proteinExistence type="predicted"/>
<feature type="region of interest" description="Disordered" evidence="1">
    <location>
        <begin position="1"/>
        <end position="27"/>
    </location>
</feature>
<dbReference type="WBParaSite" id="MCU_007780-RA">
    <property type="protein sequence ID" value="MCU_007780-RA"/>
    <property type="gene ID" value="MCU_007780"/>
</dbReference>
<accession>A0A5K3FJ57</accession>
<sequence length="63" mass="7046">MTDTLDQALLTHHKSKSSTRRRPSEDTKLAASLTTHLSVSALNFGWLRIFLSGHSNAQRQRIG</sequence>
<evidence type="ECO:0000256" key="1">
    <source>
        <dbReference type="SAM" id="MobiDB-lite"/>
    </source>
</evidence>
<dbReference type="AlphaFoldDB" id="A0A5K3FJ57"/>
<protein>
    <submittedName>
        <fullName evidence="2">Transposase</fullName>
    </submittedName>
</protein>
<evidence type="ECO:0000313" key="2">
    <source>
        <dbReference type="WBParaSite" id="MCU_007780-RA"/>
    </source>
</evidence>
<reference evidence="2" key="1">
    <citation type="submission" date="2019-11" db="UniProtKB">
        <authorList>
            <consortium name="WormBaseParasite"/>
        </authorList>
    </citation>
    <scope>IDENTIFICATION</scope>
</reference>
<organism evidence="2">
    <name type="scientific">Mesocestoides corti</name>
    <name type="common">Flatworm</name>
    <dbReference type="NCBI Taxonomy" id="53468"/>
    <lineage>
        <taxon>Eukaryota</taxon>
        <taxon>Metazoa</taxon>
        <taxon>Spiralia</taxon>
        <taxon>Lophotrochozoa</taxon>
        <taxon>Platyhelminthes</taxon>
        <taxon>Cestoda</taxon>
        <taxon>Eucestoda</taxon>
        <taxon>Cyclophyllidea</taxon>
        <taxon>Mesocestoididae</taxon>
        <taxon>Mesocestoides</taxon>
    </lineage>
</organism>
<feature type="compositionally biased region" description="Basic residues" evidence="1">
    <location>
        <begin position="11"/>
        <end position="21"/>
    </location>
</feature>